<sequence length="73" mass="9007">MPHILRISWAYFKKFSLNLYDQLYVMKNAPDKIPMRWRYPSLEYNYNSANLDEAMQRQYKGNDEINQLMWLLK</sequence>
<accession>A0A654BD96</accession>
<dbReference type="Gene3D" id="1.25.40.390">
    <property type="match status" value="1"/>
</dbReference>
<dbReference type="AlphaFoldDB" id="A0A654BD96"/>
<dbReference type="Proteomes" id="UP000432350">
    <property type="component" value="Unassembled WGS sequence"/>
</dbReference>
<gene>
    <name evidence="1" type="ORF">SPHINGO8BC_50019</name>
</gene>
<dbReference type="EMBL" id="CABWMV010000024">
    <property type="protein sequence ID" value="VXC78432.1"/>
    <property type="molecule type" value="Genomic_DNA"/>
</dbReference>
<reference evidence="1 2" key="1">
    <citation type="submission" date="2019-10" db="EMBL/GenBank/DDBJ databases">
        <authorList>
            <person name="Karimi E."/>
        </authorList>
    </citation>
    <scope>NUCLEOTIDE SEQUENCE [LARGE SCALE GENOMIC DNA]</scope>
    <source>
        <strain evidence="1">Sphingobacterium sp. 8BC</strain>
    </source>
</reference>
<evidence type="ECO:0000313" key="2">
    <source>
        <dbReference type="Proteomes" id="UP000432350"/>
    </source>
</evidence>
<evidence type="ECO:0000313" key="1">
    <source>
        <dbReference type="EMBL" id="VXC78432.1"/>
    </source>
</evidence>
<organism evidence="1 2">
    <name type="scientific">Sphingobacterium multivorum</name>
    <dbReference type="NCBI Taxonomy" id="28454"/>
    <lineage>
        <taxon>Bacteria</taxon>
        <taxon>Pseudomonadati</taxon>
        <taxon>Bacteroidota</taxon>
        <taxon>Sphingobacteriia</taxon>
        <taxon>Sphingobacteriales</taxon>
        <taxon>Sphingobacteriaceae</taxon>
        <taxon>Sphingobacterium</taxon>
    </lineage>
</organism>
<dbReference type="RefSeq" id="WP_159332718.1">
    <property type="nucleotide sequence ID" value="NZ_DAMCDC010000014.1"/>
</dbReference>
<protein>
    <submittedName>
        <fullName evidence="1">Uncharacterized protein</fullName>
    </submittedName>
</protein>
<dbReference type="InterPro" id="IPR011990">
    <property type="entry name" value="TPR-like_helical_dom_sf"/>
</dbReference>
<name>A0A654BD96_SPHMU</name>
<proteinExistence type="predicted"/>
<dbReference type="SUPFAM" id="SSF48452">
    <property type="entry name" value="TPR-like"/>
    <property type="match status" value="1"/>
</dbReference>